<feature type="transmembrane region" description="Helical" evidence="1">
    <location>
        <begin position="55"/>
        <end position="78"/>
    </location>
</feature>
<name>A0ABU5ZCJ0_9BACL</name>
<dbReference type="Proteomes" id="UP001310386">
    <property type="component" value="Unassembled WGS sequence"/>
</dbReference>
<evidence type="ECO:0000313" key="2">
    <source>
        <dbReference type="EMBL" id="MEB3100193.1"/>
    </source>
</evidence>
<gene>
    <name evidence="2" type="ORF">VF724_00790</name>
</gene>
<evidence type="ECO:0000256" key="1">
    <source>
        <dbReference type="SAM" id="Phobius"/>
    </source>
</evidence>
<comment type="caution">
    <text evidence="2">The sequence shown here is derived from an EMBL/GenBank/DDBJ whole genome shotgun (WGS) entry which is preliminary data.</text>
</comment>
<dbReference type="RefSeq" id="WP_371752300.1">
    <property type="nucleotide sequence ID" value="NZ_JAYJLD010000001.1"/>
</dbReference>
<organism evidence="2 3">
    <name type="scientific">Ferviditalea candida</name>
    <dbReference type="NCBI Taxonomy" id="3108399"/>
    <lineage>
        <taxon>Bacteria</taxon>
        <taxon>Bacillati</taxon>
        <taxon>Bacillota</taxon>
        <taxon>Bacilli</taxon>
        <taxon>Bacillales</taxon>
        <taxon>Paenibacillaceae</taxon>
        <taxon>Ferviditalea</taxon>
    </lineage>
</organism>
<accession>A0ABU5ZCJ0</accession>
<dbReference type="EMBL" id="JAYJLD010000001">
    <property type="protein sequence ID" value="MEB3100193.1"/>
    <property type="molecule type" value="Genomic_DNA"/>
</dbReference>
<proteinExistence type="predicted"/>
<keyword evidence="3" id="KW-1185">Reference proteome</keyword>
<keyword evidence="1" id="KW-0472">Membrane</keyword>
<keyword evidence="1" id="KW-1133">Transmembrane helix</keyword>
<evidence type="ECO:0000313" key="3">
    <source>
        <dbReference type="Proteomes" id="UP001310386"/>
    </source>
</evidence>
<sequence>MRQIRYQIGRKTGMFNVDDQGHVIKAADEFDSTADRLFPEAVLWRSLPFITGRTAFAAILLLAVAGILVTAGLVITLLTY</sequence>
<protein>
    <submittedName>
        <fullName evidence="2">Uncharacterized protein</fullName>
    </submittedName>
</protein>
<keyword evidence="1" id="KW-0812">Transmembrane</keyword>
<reference evidence="2" key="1">
    <citation type="submission" date="2023-12" db="EMBL/GenBank/DDBJ databases">
        <title>Fervidustalea candida gen. nov., sp. nov., a novel member of the family Paenibacillaceae isolated from a geothermal area.</title>
        <authorList>
            <person name="Li W.-J."/>
            <person name="Jiao J.-Y."/>
            <person name="Chen Y."/>
        </authorList>
    </citation>
    <scope>NUCLEOTIDE SEQUENCE</scope>
    <source>
        <strain evidence="2">SYSU GA230002</strain>
    </source>
</reference>